<evidence type="ECO:0000256" key="1">
    <source>
        <dbReference type="SAM" id="Coils"/>
    </source>
</evidence>
<feature type="coiled-coil region" evidence="1">
    <location>
        <begin position="359"/>
        <end position="386"/>
    </location>
</feature>
<keyword evidence="2" id="KW-0732">Signal</keyword>
<evidence type="ECO:0008006" key="4">
    <source>
        <dbReference type="Google" id="ProtNLM"/>
    </source>
</evidence>
<gene>
    <name evidence="3" type="ORF">AVDCRST_MAG56-927</name>
</gene>
<dbReference type="AlphaFoldDB" id="A0A6J4HRA9"/>
<name>A0A6J4HRA9_9SPHI</name>
<dbReference type="EMBL" id="CADCTQ010000086">
    <property type="protein sequence ID" value="CAA9230607.1"/>
    <property type="molecule type" value="Genomic_DNA"/>
</dbReference>
<sequence length="528" mass="58444">MKETVLAFLVFCSAVLAGRAQQGAATPAADSAASPIQLAFPEEAGWSNLQEGRPLEFDLHATGGTGQQYTYAIVSGQQAGMTFDSTGHFAWTPGHDFVDRLAATRTAEVTFRVTNEKNESGTHTVPFKVAHVNRPPQVGELKPFYVQYNKPNVYQIDPNAARDEDGDPVVFIPIVDQMPEGAKLSSGGEFSWKPSLSQFNAVKNKPLYIEFFAEDQPAKSRSKGRFKVEATSLDLPPTVSVVPGGNAVRYPENATVNLKFYLADPNGDDDIASFGFVSDNPNVPKAALVKNTAAQYEFIWNPGYEFVRDPLDSVAFNVSFFVIDKAQKRDEIKIRFAITNTVNEAEKDQQLYTQYRTALVRAFDLLEQLKESEEKLKRDYRRARRGKKGRSVLNASLGAVSGVAPVTIQTPNTAKLVSTIGGTSVMTLGTLEATEVIGKSTKDLVERLNYIMDKKNELQLKGDIFARKYTLKSQRRRPEFIKELDEFVALMNLKGLVALELNAGWQNKNKATDSQIQRTFKDFNPDAG</sequence>
<reference evidence="3" key="1">
    <citation type="submission" date="2020-02" db="EMBL/GenBank/DDBJ databases">
        <authorList>
            <person name="Meier V. D."/>
        </authorList>
    </citation>
    <scope>NUCLEOTIDE SEQUENCE</scope>
    <source>
        <strain evidence="3">AVDCRST_MAG56</strain>
    </source>
</reference>
<dbReference type="InterPro" id="IPR013783">
    <property type="entry name" value="Ig-like_fold"/>
</dbReference>
<evidence type="ECO:0000313" key="3">
    <source>
        <dbReference type="EMBL" id="CAA9230607.1"/>
    </source>
</evidence>
<accession>A0A6J4HRA9</accession>
<feature type="chain" id="PRO_5026834941" description="Cadherin repeat domain-containing protein" evidence="2">
    <location>
        <begin position="18"/>
        <end position="528"/>
    </location>
</feature>
<protein>
    <recommendedName>
        <fullName evidence="4">Cadherin repeat domain-containing protein</fullName>
    </recommendedName>
</protein>
<dbReference type="Gene3D" id="2.60.40.10">
    <property type="entry name" value="Immunoglobulins"/>
    <property type="match status" value="1"/>
</dbReference>
<keyword evidence="1" id="KW-0175">Coiled coil</keyword>
<feature type="signal peptide" evidence="2">
    <location>
        <begin position="1"/>
        <end position="17"/>
    </location>
</feature>
<proteinExistence type="predicted"/>
<organism evidence="3">
    <name type="scientific">uncultured Cytophagales bacterium</name>
    <dbReference type="NCBI Taxonomy" id="158755"/>
    <lineage>
        <taxon>Bacteria</taxon>
        <taxon>Pseudomonadati</taxon>
        <taxon>Bacteroidota</taxon>
        <taxon>Sphingobacteriia</taxon>
        <taxon>Sphingobacteriales</taxon>
        <taxon>environmental samples</taxon>
    </lineage>
</organism>
<evidence type="ECO:0000256" key="2">
    <source>
        <dbReference type="SAM" id="SignalP"/>
    </source>
</evidence>